<dbReference type="OrthoDB" id="3677688at2"/>
<feature type="region of interest" description="Disordered" evidence="1">
    <location>
        <begin position="246"/>
        <end position="291"/>
    </location>
</feature>
<dbReference type="InterPro" id="IPR025164">
    <property type="entry name" value="Toastrack_DUF4097"/>
</dbReference>
<reference evidence="3 4" key="1">
    <citation type="submission" date="2016-10" db="EMBL/GenBank/DDBJ databases">
        <title>The Draft Genome Sequence of Actinokineospora bangkokensis 44EHWT reveals the biosynthetic pathway of antifungal compounds Thailandins with unusual extender unit butylmalonyl-CoA.</title>
        <authorList>
            <person name="Greule A."/>
            <person name="Intra B."/>
            <person name="Flemming S."/>
            <person name="Rommel M.G."/>
            <person name="Panbangred W."/>
            <person name="Bechthold A."/>
        </authorList>
    </citation>
    <scope>NUCLEOTIDE SEQUENCE [LARGE SCALE GENOMIC DNA]</scope>
    <source>
        <strain evidence="3 4">44EHW</strain>
    </source>
</reference>
<accession>A0A1Q9LQ38</accession>
<evidence type="ECO:0000259" key="2">
    <source>
        <dbReference type="Pfam" id="PF13349"/>
    </source>
</evidence>
<gene>
    <name evidence="3" type="ORF">BJP25_10095</name>
</gene>
<dbReference type="RefSeq" id="WP_075973530.1">
    <property type="nucleotide sequence ID" value="NZ_MKQR01000007.1"/>
</dbReference>
<organism evidence="3 4">
    <name type="scientific">Actinokineospora bangkokensis</name>
    <dbReference type="NCBI Taxonomy" id="1193682"/>
    <lineage>
        <taxon>Bacteria</taxon>
        <taxon>Bacillati</taxon>
        <taxon>Actinomycetota</taxon>
        <taxon>Actinomycetes</taxon>
        <taxon>Pseudonocardiales</taxon>
        <taxon>Pseudonocardiaceae</taxon>
        <taxon>Actinokineospora</taxon>
    </lineage>
</organism>
<dbReference type="AlphaFoldDB" id="A0A1Q9LQ38"/>
<keyword evidence="4" id="KW-1185">Reference proteome</keyword>
<evidence type="ECO:0000313" key="4">
    <source>
        <dbReference type="Proteomes" id="UP000186040"/>
    </source>
</evidence>
<dbReference type="Proteomes" id="UP000186040">
    <property type="component" value="Unassembled WGS sequence"/>
</dbReference>
<evidence type="ECO:0000313" key="3">
    <source>
        <dbReference type="EMBL" id="OLR94148.1"/>
    </source>
</evidence>
<feature type="domain" description="DUF4097" evidence="2">
    <location>
        <begin position="131"/>
        <end position="260"/>
    </location>
</feature>
<protein>
    <recommendedName>
        <fullName evidence="2">DUF4097 domain-containing protein</fullName>
    </recommendedName>
</protein>
<dbReference type="STRING" id="1193682.BJP25_10095"/>
<dbReference type="EMBL" id="MKQR01000007">
    <property type="protein sequence ID" value="OLR94148.1"/>
    <property type="molecule type" value="Genomic_DNA"/>
</dbReference>
<dbReference type="Pfam" id="PF13349">
    <property type="entry name" value="DUF4097"/>
    <property type="match status" value="1"/>
</dbReference>
<comment type="caution">
    <text evidence="3">The sequence shown here is derived from an EMBL/GenBank/DDBJ whole genome shotgun (WGS) entry which is preliminary data.</text>
</comment>
<sequence>MSTPSRVESFEAGSPVHLDLTATSGRVEVRLTDEPGVHVEVRHAPDAGSAWAEGLAGLLSWVGGQLGEQAAEAPAEAVRRTRVELAAGRLVVRTPTTAPLRAVPLGITVLAPEGSRITAQTGSAAFTATGTADAVEVTAGSGTVDVAGATGGVQVTANNGTVRIGPTGGGVRARTGSGEVDVAAVAAPSTITTSGGDVHLASVGADVLVRTGSGAITVAEATAGKLELTTGSGALSVLVRPGTPAEVDLSSGSGAATAELPLSGTRPDTAPGLRVRGRSGSGDVRVGLARS</sequence>
<name>A0A1Q9LQ38_9PSEU</name>
<proteinExistence type="predicted"/>
<feature type="compositionally biased region" description="Low complexity" evidence="1">
    <location>
        <begin position="281"/>
        <end position="291"/>
    </location>
</feature>
<evidence type="ECO:0000256" key="1">
    <source>
        <dbReference type="SAM" id="MobiDB-lite"/>
    </source>
</evidence>